<proteinExistence type="predicted"/>
<dbReference type="EMBL" id="AZMJ01000591">
    <property type="protein sequence ID" value="ETI97541.1"/>
    <property type="molecule type" value="Genomic_DNA"/>
</dbReference>
<gene>
    <name evidence="1" type="ORF">Q619_VDC00591G0002</name>
</gene>
<comment type="caution">
    <text evidence="1">The sequence shown here is derived from an EMBL/GenBank/DDBJ whole genome shotgun (WGS) entry which is preliminary data.</text>
</comment>
<organism evidence="1 2">
    <name type="scientific">Veillonella dispar DORA_11</name>
    <dbReference type="NCBI Taxonomy" id="1403949"/>
    <lineage>
        <taxon>Bacteria</taxon>
        <taxon>Bacillati</taxon>
        <taxon>Bacillota</taxon>
        <taxon>Negativicutes</taxon>
        <taxon>Veillonellales</taxon>
        <taxon>Veillonellaceae</taxon>
        <taxon>Veillonella</taxon>
    </lineage>
</organism>
<evidence type="ECO:0000313" key="2">
    <source>
        <dbReference type="Proteomes" id="UP000018855"/>
    </source>
</evidence>
<feature type="non-terminal residue" evidence="1">
    <location>
        <position position="1"/>
    </location>
</feature>
<evidence type="ECO:0000313" key="1">
    <source>
        <dbReference type="EMBL" id="ETI97541.1"/>
    </source>
</evidence>
<name>W1UUT0_9FIRM</name>
<protein>
    <submittedName>
        <fullName evidence="1">Uncharacterized protein</fullName>
    </submittedName>
</protein>
<dbReference type="Proteomes" id="UP000018855">
    <property type="component" value="Unassembled WGS sequence"/>
</dbReference>
<sequence>AIKGVKKILTGTSDISVAEGIKFAYPKGFTRLNEKGKIAFTKHNIRLDIESFTIPVQAVSSGIYALILSLLQSLYKLSAPVCQL</sequence>
<reference evidence="1 2" key="1">
    <citation type="submission" date="2013-12" db="EMBL/GenBank/DDBJ databases">
        <title>A Varibaculum cambriense genome reconstructed from a premature infant gut community with otherwise low bacterial novelty that shifts toward anaerobic metabolism during the third week of life.</title>
        <authorList>
            <person name="Brown C.T."/>
            <person name="Sharon I."/>
            <person name="Thomas B.C."/>
            <person name="Castelle C.J."/>
            <person name="Morowitz M.J."/>
            <person name="Banfield J.F."/>
        </authorList>
    </citation>
    <scope>NUCLEOTIDE SEQUENCE [LARGE SCALE GENOMIC DNA]</scope>
    <source>
        <strain evidence="2">DORA_11</strain>
    </source>
</reference>
<dbReference type="AlphaFoldDB" id="W1UUT0"/>
<accession>W1UUT0</accession>